<name>A0ABR3P1M1_9PEZI</name>
<feature type="compositionally biased region" description="Basic and acidic residues" evidence="1">
    <location>
        <begin position="476"/>
        <end position="487"/>
    </location>
</feature>
<dbReference type="Gene3D" id="1.10.510.10">
    <property type="entry name" value="Transferase(Phosphotransferase) domain 1"/>
    <property type="match status" value="1"/>
</dbReference>
<evidence type="ECO:0000313" key="3">
    <source>
        <dbReference type="EMBL" id="KAL1296697.1"/>
    </source>
</evidence>
<keyword evidence="4" id="KW-1185">Reference proteome</keyword>
<dbReference type="RefSeq" id="XP_069196379.1">
    <property type="nucleotide sequence ID" value="XM_069341011.1"/>
</dbReference>
<proteinExistence type="predicted"/>
<feature type="region of interest" description="Disordered" evidence="1">
    <location>
        <begin position="457"/>
        <end position="494"/>
    </location>
</feature>
<dbReference type="PANTHER" id="PTHR44167:SF24">
    <property type="entry name" value="SERINE_THREONINE-PROTEIN KINASE CHK2"/>
    <property type="match status" value="1"/>
</dbReference>
<dbReference type="PANTHER" id="PTHR44167">
    <property type="entry name" value="OVARIAN-SPECIFIC SERINE/THREONINE-PROTEIN KINASE LOK-RELATED"/>
    <property type="match status" value="1"/>
</dbReference>
<comment type="caution">
    <text evidence="3">The sequence shown here is derived from an EMBL/GenBank/DDBJ whole genome shotgun (WGS) entry which is preliminary data.</text>
</comment>
<sequence length="991" mass="111222">MVSVDDTQKLSIDDIERRLVKILPTVPQLGNSPNTLDVVRNELFTDVVSLLKACPELRTWVSRPRLYCLLHLSGYKEPDPIFLAFRDGEYDDSHIPFSSTSVPMILSSNSKACEHFMKLQTLVQPQSSSNGLDSSHEFTNERISNDDKAFVKLRRFSHGDCSDLDLVRNKQTGIELIRKSFWQSRERGSRNLRTRRIQQDIVALRKVGHPHLARIVGTYQGLESNSVLFAPAPNSSLKSLLTIRNSFHVVQGDLQNLPEYFGCLANAVAFLHANNFCLDTLSPENILLEDGQVIVCDLSVLNDELSSTRSLEVRPTFDINSSYAAPEVKSTRIYSEPSNIWSLGRVYLDMLTVLGGQSLEDMNDYLTGVDASNGENGSPRGSPGDPLQEWLQRLRVHDDYLELKALTFQMLSKRPHDRPNINSVVMAIRQTSSHFTCASCADSEMLMTSLSVPRRSLQQEECTGAGAEQGIYGSESNRRKSEADAARKRSLSLSAHQPNMRGFESVRFSSSSSNGSRDNSMATYRNPSLEYSLGGDMLIRQDSVMSDYQPWRIRENEVLDIETRLLSYCIRQGEPSLYKEAGIEGGAMKLYLYRSICSKAWEATRRLVIVDPDGETQTTRIYSNWLPLADLGICLYDGTITLSWSDCNHNMQEPTINYVETHSKRYDARKPNSKIEMKIASSATSSTNALALVHALCSPHVYDSGRTTRRPDKQMRLNEGELVGLFKALKEGQQDMMIVVGRLSEGTTTKLYCIPERLDLSVATRLESDIKPATTTAARQGLLYQAVVSGLLTPNYLSDAEHLSKTMNRKGMFREAVCIPRRAVFTFAKDNELFEFLEAITGWKLVFLARLKSLKEKRTLWHDLNAADMLLWQRGGRGNVAVTFRLHKDSGVGKWMSGLLPRDNILKKTEGVEATLALRGTSVGDVLERRCMKAVTSKKRTGSNEKPPDADKTTSYRMVFKNEPDLAEFRSVIEECIRTMSLSPDVSPKSA</sequence>
<dbReference type="InterPro" id="IPR000719">
    <property type="entry name" value="Prot_kinase_dom"/>
</dbReference>
<dbReference type="Proteomes" id="UP001562354">
    <property type="component" value="Unassembled WGS sequence"/>
</dbReference>
<dbReference type="Pfam" id="PF00069">
    <property type="entry name" value="Pkinase"/>
    <property type="match status" value="1"/>
</dbReference>
<feature type="region of interest" description="Disordered" evidence="1">
    <location>
        <begin position="504"/>
        <end position="523"/>
    </location>
</feature>
<evidence type="ECO:0000313" key="4">
    <source>
        <dbReference type="Proteomes" id="UP001562354"/>
    </source>
</evidence>
<dbReference type="SUPFAM" id="SSF56112">
    <property type="entry name" value="Protein kinase-like (PK-like)"/>
    <property type="match status" value="1"/>
</dbReference>
<dbReference type="PROSITE" id="PS50011">
    <property type="entry name" value="PROTEIN_KINASE_DOM"/>
    <property type="match status" value="1"/>
</dbReference>
<gene>
    <name evidence="3" type="ORF">AAFC00_000173</name>
</gene>
<evidence type="ECO:0000259" key="2">
    <source>
        <dbReference type="PROSITE" id="PS50011"/>
    </source>
</evidence>
<organism evidence="3 4">
    <name type="scientific">Neodothiora populina</name>
    <dbReference type="NCBI Taxonomy" id="2781224"/>
    <lineage>
        <taxon>Eukaryota</taxon>
        <taxon>Fungi</taxon>
        <taxon>Dikarya</taxon>
        <taxon>Ascomycota</taxon>
        <taxon>Pezizomycotina</taxon>
        <taxon>Dothideomycetes</taxon>
        <taxon>Dothideomycetidae</taxon>
        <taxon>Dothideales</taxon>
        <taxon>Dothioraceae</taxon>
        <taxon>Neodothiora</taxon>
    </lineage>
</organism>
<evidence type="ECO:0000256" key="1">
    <source>
        <dbReference type="SAM" id="MobiDB-lite"/>
    </source>
</evidence>
<accession>A0ABR3P1M1</accession>
<reference evidence="3 4" key="1">
    <citation type="submission" date="2024-07" db="EMBL/GenBank/DDBJ databases">
        <title>Draft sequence of the Neodothiora populina.</title>
        <authorList>
            <person name="Drown D.D."/>
            <person name="Schuette U.S."/>
            <person name="Buechlein A.B."/>
            <person name="Rusch D.R."/>
            <person name="Winton L.W."/>
            <person name="Adams G.A."/>
        </authorList>
    </citation>
    <scope>NUCLEOTIDE SEQUENCE [LARGE SCALE GENOMIC DNA]</scope>
    <source>
        <strain evidence="3 4">CPC 39397</strain>
    </source>
</reference>
<protein>
    <recommendedName>
        <fullName evidence="2">Protein kinase domain-containing protein</fullName>
    </recommendedName>
</protein>
<dbReference type="SMART" id="SM00220">
    <property type="entry name" value="S_TKc"/>
    <property type="match status" value="1"/>
</dbReference>
<dbReference type="EMBL" id="JBFMKM010000018">
    <property type="protein sequence ID" value="KAL1296697.1"/>
    <property type="molecule type" value="Genomic_DNA"/>
</dbReference>
<feature type="compositionally biased region" description="Low complexity" evidence="1">
    <location>
        <begin position="504"/>
        <end position="520"/>
    </location>
</feature>
<dbReference type="InterPro" id="IPR011009">
    <property type="entry name" value="Kinase-like_dom_sf"/>
</dbReference>
<dbReference type="GeneID" id="95973876"/>
<feature type="domain" description="Protein kinase" evidence="2">
    <location>
        <begin position="150"/>
        <end position="435"/>
    </location>
</feature>